<dbReference type="EMBL" id="ASRX01000014">
    <property type="protein sequence ID" value="EYF06773.1"/>
    <property type="molecule type" value="Genomic_DNA"/>
</dbReference>
<reference evidence="2 3" key="1">
    <citation type="submission" date="2013-05" db="EMBL/GenBank/DDBJ databases">
        <title>Genome assembly of Chondromyces apiculatus DSM 436.</title>
        <authorList>
            <person name="Sharma G."/>
            <person name="Khatri I."/>
            <person name="Kaur C."/>
            <person name="Mayilraj S."/>
            <person name="Subramanian S."/>
        </authorList>
    </citation>
    <scope>NUCLEOTIDE SEQUENCE [LARGE SCALE GENOMIC DNA]</scope>
    <source>
        <strain evidence="2 3">DSM 436</strain>
    </source>
</reference>
<dbReference type="Proteomes" id="UP000019678">
    <property type="component" value="Unassembled WGS sequence"/>
</dbReference>
<proteinExistence type="predicted"/>
<name>A0A017TBV3_9BACT</name>
<feature type="region of interest" description="Disordered" evidence="1">
    <location>
        <begin position="1"/>
        <end position="69"/>
    </location>
</feature>
<dbReference type="STRING" id="1192034.CAP_1470"/>
<comment type="caution">
    <text evidence="2">The sequence shown here is derived from an EMBL/GenBank/DDBJ whole genome shotgun (WGS) entry which is preliminary data.</text>
</comment>
<gene>
    <name evidence="2" type="ORF">CAP_1470</name>
</gene>
<keyword evidence="3" id="KW-1185">Reference proteome</keyword>
<organism evidence="2 3">
    <name type="scientific">Chondromyces apiculatus DSM 436</name>
    <dbReference type="NCBI Taxonomy" id="1192034"/>
    <lineage>
        <taxon>Bacteria</taxon>
        <taxon>Pseudomonadati</taxon>
        <taxon>Myxococcota</taxon>
        <taxon>Polyangia</taxon>
        <taxon>Polyangiales</taxon>
        <taxon>Polyangiaceae</taxon>
        <taxon>Chondromyces</taxon>
    </lineage>
</organism>
<dbReference type="AlphaFoldDB" id="A0A017TBV3"/>
<evidence type="ECO:0000313" key="2">
    <source>
        <dbReference type="EMBL" id="EYF06773.1"/>
    </source>
</evidence>
<evidence type="ECO:0000313" key="3">
    <source>
        <dbReference type="Proteomes" id="UP000019678"/>
    </source>
</evidence>
<evidence type="ECO:0000256" key="1">
    <source>
        <dbReference type="SAM" id="MobiDB-lite"/>
    </source>
</evidence>
<protein>
    <submittedName>
        <fullName evidence="2">Uncharacterized protein</fullName>
    </submittedName>
</protein>
<accession>A0A017TBV3</accession>
<sequence length="99" mass="10435">MPRRSAGVRQEEVAGRRAGKPRSRWSGRRGGGREAPGAGRIASRPMAGRALRRTHGSGEPARGDGYTGSVHTSVTRCRFHGSARAVTSVDRVRVEGGAG</sequence>
<feature type="compositionally biased region" description="Basic residues" evidence="1">
    <location>
        <begin position="17"/>
        <end position="27"/>
    </location>
</feature>